<gene>
    <name evidence="1" type="primary">SEC24_3</name>
    <name evidence="1" type="ORF">DSO57_1025249</name>
</gene>
<reference evidence="1" key="1">
    <citation type="submission" date="2022-04" db="EMBL/GenBank/DDBJ databases">
        <title>Genome of the entomopathogenic fungus Entomophthora muscae.</title>
        <authorList>
            <person name="Elya C."/>
            <person name="Lovett B.R."/>
            <person name="Lee E."/>
            <person name="Macias A.M."/>
            <person name="Hajek A.E."/>
            <person name="De Bivort B.L."/>
            <person name="Kasson M.T."/>
            <person name="De Fine Licht H.H."/>
            <person name="Stajich J.E."/>
        </authorList>
    </citation>
    <scope>NUCLEOTIDE SEQUENCE</scope>
    <source>
        <strain evidence="1">Berkeley</strain>
    </source>
</reference>
<comment type="caution">
    <text evidence="1">The sequence shown here is derived from an EMBL/GenBank/DDBJ whole genome shotgun (WGS) entry which is preliminary data.</text>
</comment>
<organism evidence="1 2">
    <name type="scientific">Entomophthora muscae</name>
    <dbReference type="NCBI Taxonomy" id="34485"/>
    <lineage>
        <taxon>Eukaryota</taxon>
        <taxon>Fungi</taxon>
        <taxon>Fungi incertae sedis</taxon>
        <taxon>Zoopagomycota</taxon>
        <taxon>Entomophthoromycotina</taxon>
        <taxon>Entomophthoromycetes</taxon>
        <taxon>Entomophthorales</taxon>
        <taxon>Entomophthoraceae</taxon>
        <taxon>Entomophthora</taxon>
    </lineage>
</organism>
<evidence type="ECO:0000313" key="2">
    <source>
        <dbReference type="Proteomes" id="UP001165960"/>
    </source>
</evidence>
<accession>A0ACC2T3A4</accession>
<keyword evidence="2" id="KW-1185">Reference proteome</keyword>
<name>A0ACC2T3A4_9FUNG</name>
<proteinExistence type="predicted"/>
<evidence type="ECO:0000313" key="1">
    <source>
        <dbReference type="EMBL" id="KAJ9068777.1"/>
    </source>
</evidence>
<dbReference type="EMBL" id="QTSX02003691">
    <property type="protein sequence ID" value="KAJ9068777.1"/>
    <property type="molecule type" value="Genomic_DNA"/>
</dbReference>
<sequence>MYQQRTYLEPTNFPEANGSSTEPLLAPNLPKQSGLVGDPITGADLDLASQELLPECANLSHDFNQLNLTDPLNSHEPAPNVPSQSIQYGALNNSVNTTEKNLQLSPVRSSLGYFPDTLEAYGKLKVPLVISVTPFYSQEPVPLISSLLKCKGCRSFPHPYAQVTENFDEWTCSICGAWSESMCSVLLFLNCLVPREYRQEFSERWSQIVTSPVIEYINTDKLVSTPMLLPFYMFIIDVSYSAICNGMLSTVIFSIKELLGKLPEDNRIGFVTVDSSAQYYNFTNETDYPSMLVVSEFEESYIPLPINALVVQLGSHMPAINAFLDCLEMLFETSRKTESCLGSVLEALASAQYSGPGSFLVFQTTLPNIGEGILVKTGGVSLLGTNKEYKLLVEKTRFYRNFTLSLNEKERSVDFFVFNSDFDLPSVAPLSRNTGGMVHYYPTFRNGEPSQEIFFRDLENLFERNIHSTLIRNVVPRGLYVSSVLGGLTQVASSASFGATTNYGDSLYFVCDFDEGMIYFDTSLGKLISFQATVEYLNAQGQSIIRVINYSLPATSSIDILHGSLNAAVYACYILRQQAMLALYTPLDQLRANLKDCVTSYLSQPLQKHNYSPAGSLHVPHNARALPYFIHAALKHPSFQSGSQVSPNERTIAHQALIRWAPELIINLICPPLLHLQPSTLLPDRLNLSSEQVSKPGIYALDVDHQVWCWVSNGVDAYTLQSYFNVDSYHALPSGQTSLASLPPFLFQTLKSHFSQRPHSVSSCPHSVFIIKESDPTQAHWRQAFLAHFIEDQNQLGPSYQQYLKELILKLTPSQ</sequence>
<dbReference type="Proteomes" id="UP001165960">
    <property type="component" value="Unassembled WGS sequence"/>
</dbReference>
<protein>
    <submittedName>
        <fullName evidence="1">COPII subunit, variant 2</fullName>
    </submittedName>
</protein>